<dbReference type="InterPro" id="IPR011009">
    <property type="entry name" value="Kinase-like_dom_sf"/>
</dbReference>
<evidence type="ECO:0000259" key="1">
    <source>
        <dbReference type="Pfam" id="PF01636"/>
    </source>
</evidence>
<feature type="domain" description="Aminoglycoside phosphotransferase" evidence="1">
    <location>
        <begin position="21"/>
        <end position="261"/>
    </location>
</feature>
<dbReference type="RefSeq" id="WP_055633111.1">
    <property type="nucleotide sequence ID" value="NZ_KQ948763.1"/>
</dbReference>
<gene>
    <name evidence="2" type="ORF">AQJ64_01035</name>
</gene>
<dbReference type="SUPFAM" id="SSF56112">
    <property type="entry name" value="Protein kinase-like (PK-like)"/>
    <property type="match status" value="1"/>
</dbReference>
<dbReference type="AlphaFoldDB" id="A0A101TBU6"/>
<comment type="caution">
    <text evidence="2">The sequence shown here is derived from an EMBL/GenBank/DDBJ whole genome shotgun (WGS) entry which is preliminary data.</text>
</comment>
<organism evidence="2 3">
    <name type="scientific">Streptomyces griseoruber</name>
    <dbReference type="NCBI Taxonomy" id="1943"/>
    <lineage>
        <taxon>Bacteria</taxon>
        <taxon>Bacillati</taxon>
        <taxon>Actinomycetota</taxon>
        <taxon>Actinomycetes</taxon>
        <taxon>Kitasatosporales</taxon>
        <taxon>Streptomycetaceae</taxon>
        <taxon>Streptomyces</taxon>
    </lineage>
</organism>
<name>A0A101TBU6_9ACTN</name>
<dbReference type="Proteomes" id="UP000052982">
    <property type="component" value="Unassembled WGS sequence"/>
</dbReference>
<dbReference type="GO" id="GO:0016740">
    <property type="term" value="F:transferase activity"/>
    <property type="evidence" value="ECO:0007669"/>
    <property type="project" value="UniProtKB-KW"/>
</dbReference>
<dbReference type="Gene3D" id="3.90.1200.10">
    <property type="match status" value="1"/>
</dbReference>
<proteinExistence type="predicted"/>
<protein>
    <submittedName>
        <fullName evidence="2">Phosphotransferase</fullName>
    </submittedName>
</protein>
<keyword evidence="3" id="KW-1185">Reference proteome</keyword>
<dbReference type="Pfam" id="PF01636">
    <property type="entry name" value="APH"/>
    <property type="match status" value="1"/>
</dbReference>
<keyword evidence="2" id="KW-0808">Transferase</keyword>
<dbReference type="InterPro" id="IPR002575">
    <property type="entry name" value="Aminoglycoside_PTrfase"/>
</dbReference>
<sequence>MRNTGDLIADIYGLGTGPWTMTPVTRGALGQIWKLSGNGSDWAVKELIFAREEPVVEGEATLRDTAAGLGVRAPRLMPDRTGSHVSRLPADLGGSYLKLYDWVDGTPADPADPALLDWCGRTLALLHRAGEGTTQTPVDWYEKCYPEDDWADLHDRVRRAAPPWAEALSRCVAGPLPELTRFVSPSDPADLVVSHRDVQPQNVLLTGAGPVLLDWDNAGPVAARRELAHAVFVWSGGNAFRPEAARRLVRAYRDAAGPAVLDDLNAFSMLFATALNYVHVQAECAIDPHATPAQRQFAADQTTATLRTLPSPSAVSRLLTVLKPQW</sequence>
<evidence type="ECO:0000313" key="2">
    <source>
        <dbReference type="EMBL" id="KUN89290.1"/>
    </source>
</evidence>
<evidence type="ECO:0000313" key="3">
    <source>
        <dbReference type="Proteomes" id="UP000052982"/>
    </source>
</evidence>
<dbReference type="STRING" id="1943.AQJ64_01035"/>
<reference evidence="2 3" key="1">
    <citation type="submission" date="2015-10" db="EMBL/GenBank/DDBJ databases">
        <title>Draft genome sequence of Streptomyces griseoruber DSM 40281, type strain for the species Streptomyces griseoruber.</title>
        <authorList>
            <person name="Ruckert C."/>
            <person name="Winkler A."/>
            <person name="Kalinowski J."/>
            <person name="Kampfer P."/>
            <person name="Glaeser S."/>
        </authorList>
    </citation>
    <scope>NUCLEOTIDE SEQUENCE [LARGE SCALE GENOMIC DNA]</scope>
    <source>
        <strain evidence="2 3">DSM 40281</strain>
    </source>
</reference>
<dbReference type="OrthoDB" id="30633at2"/>
<dbReference type="EMBL" id="LMWW01000001">
    <property type="protein sequence ID" value="KUN89290.1"/>
    <property type="molecule type" value="Genomic_DNA"/>
</dbReference>
<accession>A0A101TBU6</accession>